<accession>A0AAV1GUP2</accession>
<gene>
    <name evidence="1" type="ORF">XNOV1_A008449</name>
</gene>
<reference evidence="1" key="1">
    <citation type="submission" date="2023-08" db="EMBL/GenBank/DDBJ databases">
        <authorList>
            <person name="Alioto T."/>
            <person name="Alioto T."/>
            <person name="Gomez Garrido J."/>
        </authorList>
    </citation>
    <scope>NUCLEOTIDE SEQUENCE</scope>
</reference>
<sequence>MGSVCEALVRPDEGEALTGPDDRDLSRQLARQRIEVTSAHLQPAELKAAAWRFV</sequence>
<proteinExistence type="predicted"/>
<dbReference type="EMBL" id="OY660880">
    <property type="protein sequence ID" value="CAJ1077541.1"/>
    <property type="molecule type" value="Genomic_DNA"/>
</dbReference>
<organism evidence="1 2">
    <name type="scientific">Xyrichtys novacula</name>
    <name type="common">Pearly razorfish</name>
    <name type="synonym">Hemipteronotus novacula</name>
    <dbReference type="NCBI Taxonomy" id="13765"/>
    <lineage>
        <taxon>Eukaryota</taxon>
        <taxon>Metazoa</taxon>
        <taxon>Chordata</taxon>
        <taxon>Craniata</taxon>
        <taxon>Vertebrata</taxon>
        <taxon>Euteleostomi</taxon>
        <taxon>Actinopterygii</taxon>
        <taxon>Neopterygii</taxon>
        <taxon>Teleostei</taxon>
        <taxon>Neoteleostei</taxon>
        <taxon>Acanthomorphata</taxon>
        <taxon>Eupercaria</taxon>
        <taxon>Labriformes</taxon>
        <taxon>Labridae</taxon>
        <taxon>Xyrichtys</taxon>
    </lineage>
</organism>
<dbReference type="AlphaFoldDB" id="A0AAV1GUP2"/>
<feature type="non-terminal residue" evidence="1">
    <location>
        <position position="54"/>
    </location>
</feature>
<dbReference type="Proteomes" id="UP001178508">
    <property type="component" value="Chromosome 17"/>
</dbReference>
<evidence type="ECO:0000313" key="1">
    <source>
        <dbReference type="EMBL" id="CAJ1077541.1"/>
    </source>
</evidence>
<protein>
    <submittedName>
        <fullName evidence="1">Uncharacterized protein</fullName>
    </submittedName>
</protein>
<keyword evidence="2" id="KW-1185">Reference proteome</keyword>
<name>A0AAV1GUP2_XYRNO</name>
<evidence type="ECO:0000313" key="2">
    <source>
        <dbReference type="Proteomes" id="UP001178508"/>
    </source>
</evidence>